<dbReference type="PANTHER" id="PTHR24567:SF74">
    <property type="entry name" value="HTH-TYPE TRANSCRIPTIONAL REGULATOR ARCR"/>
    <property type="match status" value="1"/>
</dbReference>
<dbReference type="InterPro" id="IPR014710">
    <property type="entry name" value="RmlC-like_jellyroll"/>
</dbReference>
<dbReference type="Pfam" id="PF13545">
    <property type="entry name" value="HTH_Crp_2"/>
    <property type="match status" value="1"/>
</dbReference>
<dbReference type="InterPro" id="IPR036388">
    <property type="entry name" value="WH-like_DNA-bd_sf"/>
</dbReference>
<reference evidence="5" key="2">
    <citation type="submission" date="2020-09" db="EMBL/GenBank/DDBJ databases">
        <authorList>
            <person name="Sun Q."/>
            <person name="Kim S."/>
        </authorList>
    </citation>
    <scope>NUCLEOTIDE SEQUENCE</scope>
    <source>
        <strain evidence="5">KCTC 32437</strain>
    </source>
</reference>
<dbReference type="Proteomes" id="UP000646579">
    <property type="component" value="Unassembled WGS sequence"/>
</dbReference>
<dbReference type="SUPFAM" id="SSF46785">
    <property type="entry name" value="Winged helix' DNA-binding domain"/>
    <property type="match status" value="1"/>
</dbReference>
<gene>
    <name evidence="5" type="ORF">GCM10007989_36540</name>
</gene>
<dbReference type="Gene3D" id="1.10.10.10">
    <property type="entry name" value="Winged helix-like DNA-binding domain superfamily/Winged helix DNA-binding domain"/>
    <property type="match status" value="1"/>
</dbReference>
<dbReference type="InterPro" id="IPR012318">
    <property type="entry name" value="HTH_CRP"/>
</dbReference>
<dbReference type="GO" id="GO:0005829">
    <property type="term" value="C:cytosol"/>
    <property type="evidence" value="ECO:0007669"/>
    <property type="project" value="TreeGrafter"/>
</dbReference>
<keyword evidence="2" id="KW-0238">DNA-binding</keyword>
<name>A0A918VYE3_9HYPH</name>
<dbReference type="SUPFAM" id="SSF51206">
    <property type="entry name" value="cAMP-binding domain-like"/>
    <property type="match status" value="1"/>
</dbReference>
<evidence type="ECO:0000256" key="3">
    <source>
        <dbReference type="ARBA" id="ARBA00023163"/>
    </source>
</evidence>
<sequence length="245" mass="27230">MKELRQDTVRNVLLRSMNSADFDDLVPHLDRVVLKRRHTLEVANRPIEHAYFIEDGLASSIARMGDDRDIEIGVTGREGMTGVSAILGAGQSPHMTIMQVEGWAWAVSIEILLTLLDASVTLRQLLLRYVHTTLVQTATSALVNARARLEERLARWLLMASDRLGGNDLRLTHEFMAVMLGVRRPGVTEAMHILEGYGLVRATRGQVSIIDRGRLEEFANGAYGAYEAEYARLMGSTLGGAGRRY</sequence>
<comment type="caution">
    <text evidence="5">The sequence shown here is derived from an EMBL/GenBank/DDBJ whole genome shotgun (WGS) entry which is preliminary data.</text>
</comment>
<protein>
    <submittedName>
        <fullName evidence="5">Cyclic nucleotide-binding protein</fullName>
    </submittedName>
</protein>
<evidence type="ECO:0000256" key="1">
    <source>
        <dbReference type="ARBA" id="ARBA00023015"/>
    </source>
</evidence>
<reference evidence="5" key="1">
    <citation type="journal article" date="2014" name="Int. J. Syst. Evol. Microbiol.">
        <title>Complete genome sequence of Corynebacterium casei LMG S-19264T (=DSM 44701T), isolated from a smear-ripened cheese.</title>
        <authorList>
            <consortium name="US DOE Joint Genome Institute (JGI-PGF)"/>
            <person name="Walter F."/>
            <person name="Albersmeier A."/>
            <person name="Kalinowski J."/>
            <person name="Ruckert C."/>
        </authorList>
    </citation>
    <scope>NUCLEOTIDE SEQUENCE</scope>
    <source>
        <strain evidence="5">KCTC 32437</strain>
    </source>
</reference>
<feature type="domain" description="HTH crp-type" evidence="4">
    <location>
        <begin position="151"/>
        <end position="218"/>
    </location>
</feature>
<dbReference type="AlphaFoldDB" id="A0A918VYE3"/>
<evidence type="ECO:0000313" key="5">
    <source>
        <dbReference type="EMBL" id="GHA37073.1"/>
    </source>
</evidence>
<keyword evidence="1" id="KW-0805">Transcription regulation</keyword>
<evidence type="ECO:0000256" key="2">
    <source>
        <dbReference type="ARBA" id="ARBA00023125"/>
    </source>
</evidence>
<accession>A0A918VYE3</accession>
<dbReference type="InterPro" id="IPR018490">
    <property type="entry name" value="cNMP-bd_dom_sf"/>
</dbReference>
<evidence type="ECO:0000259" key="4">
    <source>
        <dbReference type="Pfam" id="PF13545"/>
    </source>
</evidence>
<dbReference type="GO" id="GO:0003700">
    <property type="term" value="F:DNA-binding transcription factor activity"/>
    <property type="evidence" value="ECO:0007669"/>
    <property type="project" value="TreeGrafter"/>
</dbReference>
<dbReference type="GO" id="GO:0003677">
    <property type="term" value="F:DNA binding"/>
    <property type="evidence" value="ECO:0007669"/>
    <property type="project" value="UniProtKB-KW"/>
</dbReference>
<dbReference type="PANTHER" id="PTHR24567">
    <property type="entry name" value="CRP FAMILY TRANSCRIPTIONAL REGULATORY PROTEIN"/>
    <property type="match status" value="1"/>
</dbReference>
<organism evidence="5 6">
    <name type="scientific">Devosia pacifica</name>
    <dbReference type="NCBI Taxonomy" id="1335967"/>
    <lineage>
        <taxon>Bacteria</taxon>
        <taxon>Pseudomonadati</taxon>
        <taxon>Pseudomonadota</taxon>
        <taxon>Alphaproteobacteria</taxon>
        <taxon>Hyphomicrobiales</taxon>
        <taxon>Devosiaceae</taxon>
        <taxon>Devosia</taxon>
    </lineage>
</organism>
<dbReference type="Gene3D" id="2.60.120.10">
    <property type="entry name" value="Jelly Rolls"/>
    <property type="match status" value="1"/>
</dbReference>
<dbReference type="InterPro" id="IPR050397">
    <property type="entry name" value="Env_Response_Regulators"/>
</dbReference>
<keyword evidence="3" id="KW-0804">Transcription</keyword>
<keyword evidence="6" id="KW-1185">Reference proteome</keyword>
<dbReference type="InterPro" id="IPR036390">
    <property type="entry name" value="WH_DNA-bd_sf"/>
</dbReference>
<evidence type="ECO:0000313" key="6">
    <source>
        <dbReference type="Proteomes" id="UP000646579"/>
    </source>
</evidence>
<proteinExistence type="predicted"/>
<dbReference type="EMBL" id="BMZE01000004">
    <property type="protein sequence ID" value="GHA37073.1"/>
    <property type="molecule type" value="Genomic_DNA"/>
</dbReference>